<comment type="similarity">
    <text evidence="4">Belongs to the diacylglycerol acyltransferase family.</text>
</comment>
<sequence>ALDAHPGNHVLTLNKRKGFIKLALETGAQLVPCYGFGENDLYIQAANEQGSLVRRFQTFVKKMWGVSPVIFHGRGVFNYNVGLLPFRKQLNTVLGAPIPVEKTENPSQEQIDSLHEQYIQKLTELFDAHKTKYGVPEDKKLEMH</sequence>
<keyword evidence="13" id="KW-0472">Membrane</keyword>
<evidence type="ECO:0000313" key="15">
    <source>
        <dbReference type="EMBL" id="GMR59933.1"/>
    </source>
</evidence>
<evidence type="ECO:0000256" key="5">
    <source>
        <dbReference type="ARBA" id="ARBA00013244"/>
    </source>
</evidence>
<evidence type="ECO:0000256" key="12">
    <source>
        <dbReference type="ARBA" id="ARBA00023098"/>
    </source>
</evidence>
<evidence type="ECO:0000256" key="13">
    <source>
        <dbReference type="ARBA" id="ARBA00023136"/>
    </source>
</evidence>
<keyword evidence="14" id="KW-0012">Acyltransferase</keyword>
<keyword evidence="7" id="KW-0808">Transferase</keyword>
<dbReference type="PANTHER" id="PTHR12317">
    <property type="entry name" value="DIACYLGLYCEROL O-ACYLTRANSFERASE"/>
    <property type="match status" value="1"/>
</dbReference>
<comment type="caution">
    <text evidence="15">The sequence shown here is derived from an EMBL/GenBank/DDBJ whole genome shotgun (WGS) entry which is preliminary data.</text>
</comment>
<evidence type="ECO:0000256" key="9">
    <source>
        <dbReference type="ARBA" id="ARBA00022798"/>
    </source>
</evidence>
<dbReference type="EMBL" id="BTRK01000006">
    <property type="protein sequence ID" value="GMR59933.1"/>
    <property type="molecule type" value="Genomic_DNA"/>
</dbReference>
<evidence type="ECO:0000313" key="16">
    <source>
        <dbReference type="Proteomes" id="UP001328107"/>
    </source>
</evidence>
<evidence type="ECO:0000256" key="10">
    <source>
        <dbReference type="ARBA" id="ARBA00022824"/>
    </source>
</evidence>
<keyword evidence="16" id="KW-1185">Reference proteome</keyword>
<comment type="pathway">
    <text evidence="2">Glycerolipid metabolism; triacylglycerol biosynthesis.</text>
</comment>
<organism evidence="15 16">
    <name type="scientific">Pristionchus mayeri</name>
    <dbReference type="NCBI Taxonomy" id="1317129"/>
    <lineage>
        <taxon>Eukaryota</taxon>
        <taxon>Metazoa</taxon>
        <taxon>Ecdysozoa</taxon>
        <taxon>Nematoda</taxon>
        <taxon>Chromadorea</taxon>
        <taxon>Rhabditida</taxon>
        <taxon>Rhabditina</taxon>
        <taxon>Diplogasteromorpha</taxon>
        <taxon>Diplogasteroidea</taxon>
        <taxon>Neodiplogasteridae</taxon>
        <taxon>Pristionchus</taxon>
    </lineage>
</organism>
<protein>
    <recommendedName>
        <fullName evidence="5">diacylglycerol O-acyltransferase</fullName>
        <ecNumber evidence="5">2.3.1.20</ecNumber>
    </recommendedName>
</protein>
<keyword evidence="8" id="KW-0812">Transmembrane</keyword>
<evidence type="ECO:0000256" key="14">
    <source>
        <dbReference type="ARBA" id="ARBA00023315"/>
    </source>
</evidence>
<feature type="non-terminal residue" evidence="15">
    <location>
        <position position="1"/>
    </location>
</feature>
<evidence type="ECO:0000256" key="8">
    <source>
        <dbReference type="ARBA" id="ARBA00022692"/>
    </source>
</evidence>
<keyword evidence="10" id="KW-0256">Endoplasmic reticulum</keyword>
<evidence type="ECO:0000256" key="2">
    <source>
        <dbReference type="ARBA" id="ARBA00004771"/>
    </source>
</evidence>
<comment type="pathway">
    <text evidence="3">Lipid metabolism.</text>
</comment>
<dbReference type="GO" id="GO:0019432">
    <property type="term" value="P:triglyceride biosynthetic process"/>
    <property type="evidence" value="ECO:0007669"/>
    <property type="project" value="TreeGrafter"/>
</dbReference>
<reference evidence="16" key="1">
    <citation type="submission" date="2022-10" db="EMBL/GenBank/DDBJ databases">
        <title>Genome assembly of Pristionchus species.</title>
        <authorList>
            <person name="Yoshida K."/>
            <person name="Sommer R.J."/>
        </authorList>
    </citation>
    <scope>NUCLEOTIDE SEQUENCE [LARGE SCALE GENOMIC DNA]</scope>
    <source>
        <strain evidence="16">RS5460</strain>
    </source>
</reference>
<evidence type="ECO:0000256" key="7">
    <source>
        <dbReference type="ARBA" id="ARBA00022679"/>
    </source>
</evidence>
<gene>
    <name evidence="15" type="ORF">PMAYCL1PPCAC_30128</name>
</gene>
<dbReference type="GO" id="GO:0006071">
    <property type="term" value="P:glycerol metabolic process"/>
    <property type="evidence" value="ECO:0007669"/>
    <property type="project" value="UniProtKB-KW"/>
</dbReference>
<dbReference type="Proteomes" id="UP001328107">
    <property type="component" value="Unassembled WGS sequence"/>
</dbReference>
<dbReference type="InterPro" id="IPR007130">
    <property type="entry name" value="DAGAT"/>
</dbReference>
<keyword evidence="12" id="KW-0443">Lipid metabolism</keyword>
<name>A0AAN5DB94_9BILA</name>
<evidence type="ECO:0000256" key="11">
    <source>
        <dbReference type="ARBA" id="ARBA00022989"/>
    </source>
</evidence>
<dbReference type="AlphaFoldDB" id="A0AAN5DB94"/>
<dbReference type="Pfam" id="PF03982">
    <property type="entry name" value="DAGAT"/>
    <property type="match status" value="1"/>
</dbReference>
<evidence type="ECO:0000256" key="6">
    <source>
        <dbReference type="ARBA" id="ARBA00022516"/>
    </source>
</evidence>
<dbReference type="GO" id="GO:0004144">
    <property type="term" value="F:diacylglycerol O-acyltransferase activity"/>
    <property type="evidence" value="ECO:0007669"/>
    <property type="project" value="UniProtKB-EC"/>
</dbReference>
<evidence type="ECO:0000256" key="3">
    <source>
        <dbReference type="ARBA" id="ARBA00005189"/>
    </source>
</evidence>
<dbReference type="PANTHER" id="PTHR12317:SF0">
    <property type="entry name" value="ACYLTRANSFERASE"/>
    <property type="match status" value="1"/>
</dbReference>
<proteinExistence type="inferred from homology"/>
<dbReference type="EC" id="2.3.1.20" evidence="5"/>
<accession>A0AAN5DB94</accession>
<keyword evidence="11" id="KW-1133">Transmembrane helix</keyword>
<dbReference type="GO" id="GO:0005789">
    <property type="term" value="C:endoplasmic reticulum membrane"/>
    <property type="evidence" value="ECO:0007669"/>
    <property type="project" value="UniProtKB-SubCell"/>
</dbReference>
<keyword evidence="9" id="KW-0319">Glycerol metabolism</keyword>
<comment type="subcellular location">
    <subcellularLocation>
        <location evidence="1">Endoplasmic reticulum membrane</location>
        <topology evidence="1">Multi-pass membrane protein</topology>
    </subcellularLocation>
</comment>
<evidence type="ECO:0000256" key="1">
    <source>
        <dbReference type="ARBA" id="ARBA00004477"/>
    </source>
</evidence>
<keyword evidence="6" id="KW-0444">Lipid biosynthesis</keyword>
<evidence type="ECO:0000256" key="4">
    <source>
        <dbReference type="ARBA" id="ARBA00005420"/>
    </source>
</evidence>